<evidence type="ECO:0000313" key="3">
    <source>
        <dbReference type="EMBL" id="OUT11829.1"/>
    </source>
</evidence>
<reference evidence="3 4" key="1">
    <citation type="submission" date="2017-04" db="EMBL/GenBank/DDBJ databases">
        <title>Complete genome of Campylobacter concisus ATCC 33237T and draft genomes for an additional eight well characterized C. concisus strains.</title>
        <authorList>
            <person name="Cornelius A.J."/>
            <person name="Miller W.G."/>
            <person name="Lastovica A.J."/>
            <person name="On S.L."/>
            <person name="French N.P."/>
            <person name="Vandenberg O."/>
            <person name="Biggs P.J."/>
        </authorList>
    </citation>
    <scope>NUCLEOTIDE SEQUENCE [LARGE SCALE GENOMIC DNA]</scope>
    <source>
        <strain evidence="3 4">Lasto28.99</strain>
    </source>
</reference>
<protein>
    <recommendedName>
        <fullName evidence="2">Terminase large subunit gp17-like C-terminal domain-containing protein</fullName>
    </recommendedName>
</protein>
<evidence type="ECO:0000259" key="2">
    <source>
        <dbReference type="Pfam" id="PF17289"/>
    </source>
</evidence>
<organism evidence="3 4">
    <name type="scientific">Campylobacter concisus</name>
    <dbReference type="NCBI Taxonomy" id="199"/>
    <lineage>
        <taxon>Bacteria</taxon>
        <taxon>Pseudomonadati</taxon>
        <taxon>Campylobacterota</taxon>
        <taxon>Epsilonproteobacteria</taxon>
        <taxon>Campylobacterales</taxon>
        <taxon>Campylobacteraceae</taxon>
        <taxon>Campylobacter</taxon>
    </lineage>
</organism>
<name>A0A1Y5MTZ1_9BACT</name>
<sequence>MSKLEVKLLPHQYELLADTSTKIIGLVSGYGAGKTYAAVRKALQLAFLNPGCAGVITEPTYPLLRDILFGDLENALVEWRVPYKFNKSSAVFTLDVNGAKTPILCRSMENWERLIGINAAWIICDEFDTSKTEIALKAYEKLLGRLRAGNTRQFIITTTPEGFRATYQIFIEKGGEAKRLIKAKTADNKYLPPDFIDTLKEQYPENLLKAYLEGEFVNLTSGTVYSYFSRDTHASTETIKEGETLHIGADFNVGGCINIVCVERLDKNGIITTHAVDEVISYDTYAMAQTLRDRYKGHKIIIYPDASGQNRKTSASETDAQILRGAGHLVFVNHSNPSIKDRVNCVNNLFDKRRLLVNVSKCPNLTKALEQQAWDNKTQLPEKSDAHPANDDYNDALGYLIAYKYPIAARDYQIKVVGI</sequence>
<dbReference type="Pfam" id="PF03237">
    <property type="entry name" value="Terminase_6N"/>
    <property type="match status" value="1"/>
</dbReference>
<keyword evidence="1" id="KW-1188">Viral release from host cell</keyword>
<comment type="caution">
    <text evidence="3">The sequence shown here is derived from an EMBL/GenBank/DDBJ whole genome shotgun (WGS) entry which is preliminary data.</text>
</comment>
<dbReference type="EMBL" id="NDYO01000004">
    <property type="protein sequence ID" value="OUT11829.1"/>
    <property type="molecule type" value="Genomic_DNA"/>
</dbReference>
<dbReference type="Pfam" id="PF17289">
    <property type="entry name" value="Terminase_6C"/>
    <property type="match status" value="1"/>
</dbReference>
<dbReference type="Gene3D" id="3.40.50.300">
    <property type="entry name" value="P-loop containing nucleotide triphosphate hydrolases"/>
    <property type="match status" value="1"/>
</dbReference>
<proteinExistence type="predicted"/>
<feature type="domain" description="Terminase large subunit gp17-like C-terminal" evidence="2">
    <location>
        <begin position="285"/>
        <end position="402"/>
    </location>
</feature>
<dbReference type="Gene3D" id="3.30.420.280">
    <property type="match status" value="1"/>
</dbReference>
<gene>
    <name evidence="3" type="ORF">B9N62_02625</name>
</gene>
<evidence type="ECO:0000256" key="1">
    <source>
        <dbReference type="ARBA" id="ARBA00022612"/>
    </source>
</evidence>
<dbReference type="Proteomes" id="UP000195967">
    <property type="component" value="Unassembled WGS sequence"/>
</dbReference>
<dbReference type="InterPro" id="IPR027417">
    <property type="entry name" value="P-loop_NTPase"/>
</dbReference>
<dbReference type="AlphaFoldDB" id="A0A1Y5MTZ1"/>
<dbReference type="InterPro" id="IPR035421">
    <property type="entry name" value="Terminase_6C"/>
</dbReference>
<accession>A0A1Y5MTZ1</accession>
<dbReference type="SUPFAM" id="SSF52540">
    <property type="entry name" value="P-loop containing nucleoside triphosphate hydrolases"/>
    <property type="match status" value="1"/>
</dbReference>
<dbReference type="RefSeq" id="WP_087584251.1">
    <property type="nucleotide sequence ID" value="NZ_CABMKR010000004.1"/>
</dbReference>
<evidence type="ECO:0000313" key="4">
    <source>
        <dbReference type="Proteomes" id="UP000195967"/>
    </source>
</evidence>